<evidence type="ECO:0000256" key="2">
    <source>
        <dbReference type="ARBA" id="ARBA00004167"/>
    </source>
</evidence>
<name>A0A1B7MFY6_9AGAM</name>
<keyword evidence="10 13" id="KW-0408">Iron</keyword>
<evidence type="ECO:0000256" key="14">
    <source>
        <dbReference type="RuleBase" id="RU000461"/>
    </source>
</evidence>
<organism evidence="15 16">
    <name type="scientific">Rhizopogon vinicolor AM-OR11-026</name>
    <dbReference type="NCBI Taxonomy" id="1314800"/>
    <lineage>
        <taxon>Eukaryota</taxon>
        <taxon>Fungi</taxon>
        <taxon>Dikarya</taxon>
        <taxon>Basidiomycota</taxon>
        <taxon>Agaricomycotina</taxon>
        <taxon>Agaricomycetes</taxon>
        <taxon>Agaricomycetidae</taxon>
        <taxon>Boletales</taxon>
        <taxon>Suillineae</taxon>
        <taxon>Rhizopogonaceae</taxon>
        <taxon>Rhizopogon</taxon>
    </lineage>
</organism>
<dbReference type="STRING" id="1314800.A0A1B7MFY6"/>
<keyword evidence="5 13" id="KW-0349">Heme</keyword>
<dbReference type="PROSITE" id="PS00086">
    <property type="entry name" value="CYTOCHROME_P450"/>
    <property type="match status" value="1"/>
</dbReference>
<keyword evidence="11 14" id="KW-0503">Monooxygenase</keyword>
<evidence type="ECO:0000256" key="9">
    <source>
        <dbReference type="ARBA" id="ARBA00023002"/>
    </source>
</evidence>
<dbReference type="GO" id="GO:0016020">
    <property type="term" value="C:membrane"/>
    <property type="evidence" value="ECO:0007669"/>
    <property type="project" value="UniProtKB-SubCell"/>
</dbReference>
<dbReference type="GO" id="GO:0020037">
    <property type="term" value="F:heme binding"/>
    <property type="evidence" value="ECO:0007669"/>
    <property type="project" value="InterPro"/>
</dbReference>
<dbReference type="Pfam" id="PF00067">
    <property type="entry name" value="p450"/>
    <property type="match status" value="1"/>
</dbReference>
<dbReference type="AlphaFoldDB" id="A0A1B7MFY6"/>
<evidence type="ECO:0000313" key="16">
    <source>
        <dbReference type="Proteomes" id="UP000092154"/>
    </source>
</evidence>
<comment type="subcellular location">
    <subcellularLocation>
        <location evidence="2">Membrane</location>
        <topology evidence="2">Single-pass membrane protein</topology>
    </subcellularLocation>
</comment>
<dbReference type="InParanoid" id="A0A1B7MFY6"/>
<dbReference type="Proteomes" id="UP000092154">
    <property type="component" value="Unassembled WGS sequence"/>
</dbReference>
<dbReference type="InterPro" id="IPR017972">
    <property type="entry name" value="Cyt_P450_CS"/>
</dbReference>
<dbReference type="GO" id="GO:0016705">
    <property type="term" value="F:oxidoreductase activity, acting on paired donors, with incorporation or reduction of molecular oxygen"/>
    <property type="evidence" value="ECO:0007669"/>
    <property type="project" value="InterPro"/>
</dbReference>
<dbReference type="GO" id="GO:0005506">
    <property type="term" value="F:iron ion binding"/>
    <property type="evidence" value="ECO:0007669"/>
    <property type="project" value="InterPro"/>
</dbReference>
<protein>
    <submittedName>
        <fullName evidence="15">Cytochrome P450</fullName>
    </submittedName>
</protein>
<dbReference type="PRINTS" id="PR00463">
    <property type="entry name" value="EP450I"/>
</dbReference>
<evidence type="ECO:0000256" key="5">
    <source>
        <dbReference type="ARBA" id="ARBA00022617"/>
    </source>
</evidence>
<evidence type="ECO:0000313" key="15">
    <source>
        <dbReference type="EMBL" id="OAX31517.1"/>
    </source>
</evidence>
<dbReference type="InterPro" id="IPR050364">
    <property type="entry name" value="Cytochrome_P450_fung"/>
</dbReference>
<evidence type="ECO:0000256" key="4">
    <source>
        <dbReference type="ARBA" id="ARBA00010617"/>
    </source>
</evidence>
<dbReference type="Gene3D" id="1.10.630.10">
    <property type="entry name" value="Cytochrome P450"/>
    <property type="match status" value="1"/>
</dbReference>
<dbReference type="InterPro" id="IPR036396">
    <property type="entry name" value="Cyt_P450_sf"/>
</dbReference>
<comment type="similarity">
    <text evidence="4 14">Belongs to the cytochrome P450 family.</text>
</comment>
<dbReference type="PANTHER" id="PTHR46300">
    <property type="entry name" value="P450, PUTATIVE (EUROFUNG)-RELATED-RELATED"/>
    <property type="match status" value="1"/>
</dbReference>
<evidence type="ECO:0000256" key="10">
    <source>
        <dbReference type="ARBA" id="ARBA00023004"/>
    </source>
</evidence>
<reference evidence="15 16" key="1">
    <citation type="submission" date="2016-06" db="EMBL/GenBank/DDBJ databases">
        <title>Comparative genomics of the ectomycorrhizal sister species Rhizopogon vinicolor and Rhizopogon vesiculosus (Basidiomycota: Boletales) reveals a divergence of the mating type B locus.</title>
        <authorList>
            <consortium name="DOE Joint Genome Institute"/>
            <person name="Mujic A.B."/>
            <person name="Kuo A."/>
            <person name="Tritt A."/>
            <person name="Lipzen A."/>
            <person name="Chen C."/>
            <person name="Johnson J."/>
            <person name="Sharma A."/>
            <person name="Barry K."/>
            <person name="Grigoriev I.V."/>
            <person name="Spatafora J.W."/>
        </authorList>
    </citation>
    <scope>NUCLEOTIDE SEQUENCE [LARGE SCALE GENOMIC DNA]</scope>
    <source>
        <strain evidence="15 16">AM-OR11-026</strain>
    </source>
</reference>
<feature type="binding site" description="axial binding residue" evidence="13">
    <location>
        <position position="120"/>
    </location>
    <ligand>
        <name>heme</name>
        <dbReference type="ChEBI" id="CHEBI:30413"/>
    </ligand>
    <ligandPart>
        <name>Fe</name>
        <dbReference type="ChEBI" id="CHEBI:18248"/>
    </ligandPart>
</feature>
<proteinExistence type="inferred from homology"/>
<accession>A0A1B7MFY6</accession>
<keyword evidence="16" id="KW-1185">Reference proteome</keyword>
<evidence type="ECO:0000256" key="3">
    <source>
        <dbReference type="ARBA" id="ARBA00005179"/>
    </source>
</evidence>
<sequence length="193" mass="21541">MVLYPDVQRRAQAEIDLVIGRDQLPAFEDRASLPYIDAVLRETLRWEPVVPLGIPHATTSDDIYDGYFIPKGLLCLAISRDEKKYHDACRFTPERFIDDNGQLTDDNPAHYAFGMGPRICPGRYAADASLWAAIATMLATLNISLAKDDDGNAINFTPEFRTGVTRHPVTFPCSISARSEIHSELVDTLRTAM</sequence>
<evidence type="ECO:0000256" key="7">
    <source>
        <dbReference type="ARBA" id="ARBA00022723"/>
    </source>
</evidence>
<dbReference type="SUPFAM" id="SSF48264">
    <property type="entry name" value="Cytochrome P450"/>
    <property type="match status" value="1"/>
</dbReference>
<dbReference type="InterPro" id="IPR002401">
    <property type="entry name" value="Cyt_P450_E_grp-I"/>
</dbReference>
<keyword evidence="9 14" id="KW-0560">Oxidoreductase</keyword>
<dbReference type="OrthoDB" id="2789670at2759"/>
<dbReference type="InterPro" id="IPR001128">
    <property type="entry name" value="Cyt_P450"/>
</dbReference>
<comment type="cofactor">
    <cofactor evidence="1 13">
        <name>heme</name>
        <dbReference type="ChEBI" id="CHEBI:30413"/>
    </cofactor>
</comment>
<evidence type="ECO:0000256" key="6">
    <source>
        <dbReference type="ARBA" id="ARBA00022692"/>
    </source>
</evidence>
<keyword evidence="7 13" id="KW-0479">Metal-binding</keyword>
<dbReference type="PANTHER" id="PTHR46300:SF2">
    <property type="entry name" value="CYTOCHROME P450 MONOOXYGENASE ALNH-RELATED"/>
    <property type="match status" value="1"/>
</dbReference>
<evidence type="ECO:0000256" key="12">
    <source>
        <dbReference type="ARBA" id="ARBA00023136"/>
    </source>
</evidence>
<keyword evidence="8" id="KW-1133">Transmembrane helix</keyword>
<evidence type="ECO:0000256" key="1">
    <source>
        <dbReference type="ARBA" id="ARBA00001971"/>
    </source>
</evidence>
<keyword evidence="12" id="KW-0472">Membrane</keyword>
<evidence type="ECO:0000256" key="13">
    <source>
        <dbReference type="PIRSR" id="PIRSR602401-1"/>
    </source>
</evidence>
<comment type="pathway">
    <text evidence="3">Secondary metabolite biosynthesis.</text>
</comment>
<evidence type="ECO:0000256" key="8">
    <source>
        <dbReference type="ARBA" id="ARBA00022989"/>
    </source>
</evidence>
<keyword evidence="6" id="KW-0812">Transmembrane</keyword>
<evidence type="ECO:0000256" key="11">
    <source>
        <dbReference type="ARBA" id="ARBA00023033"/>
    </source>
</evidence>
<dbReference type="GO" id="GO:0004497">
    <property type="term" value="F:monooxygenase activity"/>
    <property type="evidence" value="ECO:0007669"/>
    <property type="project" value="UniProtKB-KW"/>
</dbReference>
<dbReference type="PRINTS" id="PR00385">
    <property type="entry name" value="P450"/>
</dbReference>
<gene>
    <name evidence="15" type="ORF">K503DRAFT_794936</name>
</gene>
<dbReference type="EMBL" id="KV449364">
    <property type="protein sequence ID" value="OAX31517.1"/>
    <property type="molecule type" value="Genomic_DNA"/>
</dbReference>